<keyword evidence="3" id="KW-1185">Reference proteome</keyword>
<name>A0A7Z0ABW5_9MICO</name>
<dbReference type="InterPro" id="IPR003777">
    <property type="entry name" value="XdhC_CoxI"/>
</dbReference>
<reference evidence="2 3" key="1">
    <citation type="submission" date="2020-07" db="EMBL/GenBank/DDBJ databases">
        <title>Sequencing the genomes of 1000 actinobacteria strains.</title>
        <authorList>
            <person name="Klenk H.-P."/>
        </authorList>
    </citation>
    <scope>NUCLEOTIDE SEQUENCE [LARGE SCALE GENOMIC DNA]</scope>
    <source>
        <strain evidence="2 3">DSM 26341</strain>
    </source>
</reference>
<dbReference type="PANTHER" id="PTHR30388">
    <property type="entry name" value="ALDEHYDE OXIDOREDUCTASE MOLYBDENUM COFACTOR ASSEMBLY PROTEIN"/>
    <property type="match status" value="1"/>
</dbReference>
<dbReference type="InterPro" id="IPR027051">
    <property type="entry name" value="XdhC_Rossmann_dom"/>
</dbReference>
<dbReference type="AlphaFoldDB" id="A0A7Z0ABW5"/>
<evidence type="ECO:0000259" key="1">
    <source>
        <dbReference type="SMART" id="SM00746"/>
    </source>
</evidence>
<dbReference type="Pfam" id="PF13478">
    <property type="entry name" value="XdhC_C"/>
    <property type="match status" value="1"/>
</dbReference>
<accession>A0A7Z0ABW5</accession>
<dbReference type="EMBL" id="JACBZP010000001">
    <property type="protein sequence ID" value="NYI67260.1"/>
    <property type="molecule type" value="Genomic_DNA"/>
</dbReference>
<dbReference type="SMART" id="SM00746">
    <property type="entry name" value="TRASH"/>
    <property type="match status" value="1"/>
</dbReference>
<dbReference type="InterPro" id="IPR011017">
    <property type="entry name" value="TRASH_dom"/>
</dbReference>
<dbReference type="Pfam" id="PF02625">
    <property type="entry name" value="XdhC_CoxI"/>
    <property type="match status" value="1"/>
</dbReference>
<dbReference type="InterPro" id="IPR052698">
    <property type="entry name" value="MoCofactor_Util/Proc"/>
</dbReference>
<evidence type="ECO:0000313" key="2">
    <source>
        <dbReference type="EMBL" id="NYI67260.1"/>
    </source>
</evidence>
<proteinExistence type="predicted"/>
<gene>
    <name evidence="2" type="ORF">BJY26_001566</name>
</gene>
<dbReference type="Gene3D" id="3.40.50.720">
    <property type="entry name" value="NAD(P)-binding Rossmann-like Domain"/>
    <property type="match status" value="1"/>
</dbReference>
<dbReference type="PANTHER" id="PTHR30388:SF4">
    <property type="entry name" value="MOLYBDENUM COFACTOR INSERTION CHAPERONE PAOD"/>
    <property type="match status" value="1"/>
</dbReference>
<evidence type="ECO:0000313" key="3">
    <source>
        <dbReference type="Proteomes" id="UP000539111"/>
    </source>
</evidence>
<feature type="domain" description="TRASH" evidence="1">
    <location>
        <begin position="260"/>
        <end position="298"/>
    </location>
</feature>
<sequence length="299" mass="30965">MTGRRIPARIAELTARRVPFVHVTVVRSQPPSSAKTGDEAIVLPGGDIEGFVGGQCTIESVRRTALGVIRDGEGVLLRVLPGGQERFPDAPGAVTVVNPCLSGGAMELFLRPELPAPTLHVAGATPIADAVTDMAEMLGFAVTRGTDDLPPDSIAGVISTHGDEELLVRAALDAHIPFIALVASPKRGTELVTAMGLNDSERAAIHTPAGLWIGARTAPEIALSIMTEIVKAIRLDGLVGAETAGAVRAPDVQVPADATDPVCGMSVTIRADTPHLTAGGTDYWFCSAGCRDTYAKAAS</sequence>
<protein>
    <submittedName>
        <fullName evidence="2">Xanthine dehydrogenase accessory factor</fullName>
    </submittedName>
</protein>
<comment type="caution">
    <text evidence="2">The sequence shown here is derived from an EMBL/GenBank/DDBJ whole genome shotgun (WGS) entry which is preliminary data.</text>
</comment>
<dbReference type="RefSeq" id="WP_179427113.1">
    <property type="nucleotide sequence ID" value="NZ_JACBZP010000001.1"/>
</dbReference>
<dbReference type="Proteomes" id="UP000539111">
    <property type="component" value="Unassembled WGS sequence"/>
</dbReference>
<organism evidence="2 3">
    <name type="scientific">Spelaeicoccus albus</name>
    <dbReference type="NCBI Taxonomy" id="1280376"/>
    <lineage>
        <taxon>Bacteria</taxon>
        <taxon>Bacillati</taxon>
        <taxon>Actinomycetota</taxon>
        <taxon>Actinomycetes</taxon>
        <taxon>Micrococcales</taxon>
        <taxon>Brevibacteriaceae</taxon>
        <taxon>Spelaeicoccus</taxon>
    </lineage>
</organism>